<dbReference type="Gene3D" id="3.20.20.80">
    <property type="entry name" value="Glycosidases"/>
    <property type="match status" value="1"/>
</dbReference>
<dbReference type="AlphaFoldDB" id="A0A9D2UHC9"/>
<feature type="chain" id="PRO_5038767165" evidence="4">
    <location>
        <begin position="22"/>
        <end position="691"/>
    </location>
</feature>
<dbReference type="GO" id="GO:0005975">
    <property type="term" value="P:carbohydrate metabolic process"/>
    <property type="evidence" value="ECO:0007669"/>
    <property type="project" value="InterPro"/>
</dbReference>
<dbReference type="InterPro" id="IPR006102">
    <property type="entry name" value="Ig-like_GH2"/>
</dbReference>
<dbReference type="PROSITE" id="PS51257">
    <property type="entry name" value="PROKAR_LIPOPROTEIN"/>
    <property type="match status" value="1"/>
</dbReference>
<dbReference type="Pfam" id="PF00703">
    <property type="entry name" value="Glyco_hydro_2"/>
    <property type="match status" value="1"/>
</dbReference>
<gene>
    <name evidence="9" type="ORF">IAA93_02270</name>
</gene>
<protein>
    <submittedName>
        <fullName evidence="9">Glycoside hydrolase family 2 protein</fullName>
    </submittedName>
</protein>
<dbReference type="InterPro" id="IPR013783">
    <property type="entry name" value="Ig-like_fold"/>
</dbReference>
<proteinExistence type="inferred from homology"/>
<dbReference type="InterPro" id="IPR017853">
    <property type="entry name" value="GH"/>
</dbReference>
<dbReference type="EMBL" id="DWUP01000047">
    <property type="protein sequence ID" value="HJD52540.1"/>
    <property type="molecule type" value="Genomic_DNA"/>
</dbReference>
<evidence type="ECO:0000259" key="6">
    <source>
        <dbReference type="Pfam" id="PF02836"/>
    </source>
</evidence>
<feature type="domain" description="DUF4982" evidence="8">
    <location>
        <begin position="616"/>
        <end position="664"/>
    </location>
</feature>
<dbReference type="Pfam" id="PF02837">
    <property type="entry name" value="Glyco_hydro_2_N"/>
    <property type="match status" value="1"/>
</dbReference>
<evidence type="ECO:0000259" key="5">
    <source>
        <dbReference type="Pfam" id="PF00703"/>
    </source>
</evidence>
<dbReference type="GO" id="GO:0004553">
    <property type="term" value="F:hydrolase activity, hydrolyzing O-glycosyl compounds"/>
    <property type="evidence" value="ECO:0007669"/>
    <property type="project" value="InterPro"/>
</dbReference>
<keyword evidence="2 9" id="KW-0378">Hydrolase</keyword>
<evidence type="ECO:0000256" key="2">
    <source>
        <dbReference type="ARBA" id="ARBA00022801"/>
    </source>
</evidence>
<name>A0A9D2UHC9_9BACT</name>
<evidence type="ECO:0000256" key="3">
    <source>
        <dbReference type="ARBA" id="ARBA00023295"/>
    </source>
</evidence>
<dbReference type="PRINTS" id="PR00132">
    <property type="entry name" value="GLHYDRLASE2"/>
</dbReference>
<evidence type="ECO:0000256" key="1">
    <source>
        <dbReference type="ARBA" id="ARBA00007401"/>
    </source>
</evidence>
<keyword evidence="3" id="KW-0326">Glycosidase</keyword>
<organism evidence="9 10">
    <name type="scientific">Candidatus Avibacteroides avistercoris</name>
    <dbReference type="NCBI Taxonomy" id="2840690"/>
    <lineage>
        <taxon>Bacteria</taxon>
        <taxon>Pseudomonadati</taxon>
        <taxon>Bacteroidota</taxon>
        <taxon>Bacteroidia</taxon>
        <taxon>Bacteroidales</taxon>
        <taxon>Bacteroidaceae</taxon>
        <taxon>Bacteroidaceae incertae sedis</taxon>
        <taxon>Candidatus Avibacteroides</taxon>
    </lineage>
</organism>
<dbReference type="Gene3D" id="2.60.40.10">
    <property type="entry name" value="Immunoglobulins"/>
    <property type="match status" value="2"/>
</dbReference>
<dbReference type="Gene3D" id="2.60.120.260">
    <property type="entry name" value="Galactose-binding domain-like"/>
    <property type="match status" value="1"/>
</dbReference>
<dbReference type="InterPro" id="IPR006103">
    <property type="entry name" value="Glyco_hydro_2_cat"/>
</dbReference>
<dbReference type="Pfam" id="PF16355">
    <property type="entry name" value="DUF4982"/>
    <property type="match status" value="1"/>
</dbReference>
<reference evidence="9" key="2">
    <citation type="submission" date="2021-04" db="EMBL/GenBank/DDBJ databases">
        <authorList>
            <person name="Gilroy R."/>
        </authorList>
    </citation>
    <scope>NUCLEOTIDE SEQUENCE</scope>
    <source>
        <strain evidence="9">MalCec1-1739</strain>
    </source>
</reference>
<feature type="signal peptide" evidence="4">
    <location>
        <begin position="1"/>
        <end position="21"/>
    </location>
</feature>
<dbReference type="InterPro" id="IPR036156">
    <property type="entry name" value="Beta-gal/glucu_dom_sf"/>
</dbReference>
<dbReference type="Proteomes" id="UP000787625">
    <property type="component" value="Unassembled WGS sequence"/>
</dbReference>
<evidence type="ECO:0000313" key="10">
    <source>
        <dbReference type="Proteomes" id="UP000787625"/>
    </source>
</evidence>
<evidence type="ECO:0000313" key="9">
    <source>
        <dbReference type="EMBL" id="HJD52540.1"/>
    </source>
</evidence>
<feature type="domain" description="Glycoside hydrolase family 2 catalytic" evidence="6">
    <location>
        <begin position="294"/>
        <end position="591"/>
    </location>
</feature>
<dbReference type="SUPFAM" id="SSF51445">
    <property type="entry name" value="(Trans)glycosidases"/>
    <property type="match status" value="1"/>
</dbReference>
<dbReference type="InterPro" id="IPR008979">
    <property type="entry name" value="Galactose-bd-like_sf"/>
</dbReference>
<dbReference type="SUPFAM" id="SSF49785">
    <property type="entry name" value="Galactose-binding domain-like"/>
    <property type="match status" value="1"/>
</dbReference>
<feature type="domain" description="Glycoside hydrolase family 2 immunoglobulin-like beta-sandwich" evidence="5">
    <location>
        <begin position="189"/>
        <end position="287"/>
    </location>
</feature>
<evidence type="ECO:0000259" key="8">
    <source>
        <dbReference type="Pfam" id="PF16355"/>
    </source>
</evidence>
<accession>A0A9D2UHC9</accession>
<dbReference type="InterPro" id="IPR051913">
    <property type="entry name" value="GH2_Domain-Containing"/>
</dbReference>
<comment type="similarity">
    <text evidence="1">Belongs to the glycosyl hydrolase 2 family.</text>
</comment>
<keyword evidence="4" id="KW-0732">Signal</keyword>
<dbReference type="Pfam" id="PF02836">
    <property type="entry name" value="Glyco_hydro_2_C"/>
    <property type="match status" value="1"/>
</dbReference>
<dbReference type="PANTHER" id="PTHR42732">
    <property type="entry name" value="BETA-GALACTOSIDASE"/>
    <property type="match status" value="1"/>
</dbReference>
<dbReference type="InterPro" id="IPR006104">
    <property type="entry name" value="Glyco_hydro_2_N"/>
</dbReference>
<dbReference type="InterPro" id="IPR032311">
    <property type="entry name" value="DUF4982"/>
</dbReference>
<evidence type="ECO:0000259" key="7">
    <source>
        <dbReference type="Pfam" id="PF02837"/>
    </source>
</evidence>
<comment type="caution">
    <text evidence="9">The sequence shown here is derived from an EMBL/GenBank/DDBJ whole genome shotgun (WGS) entry which is preliminary data.</text>
</comment>
<feature type="domain" description="Glycosyl hydrolases family 2 sugar binding" evidence="7">
    <location>
        <begin position="69"/>
        <end position="166"/>
    </location>
</feature>
<reference evidence="9" key="1">
    <citation type="journal article" date="2021" name="PeerJ">
        <title>Extensive microbial diversity within the chicken gut microbiome revealed by metagenomics and culture.</title>
        <authorList>
            <person name="Gilroy R."/>
            <person name="Ravi A."/>
            <person name="Getino M."/>
            <person name="Pursley I."/>
            <person name="Horton D.L."/>
            <person name="Alikhan N.F."/>
            <person name="Baker D."/>
            <person name="Gharbi K."/>
            <person name="Hall N."/>
            <person name="Watson M."/>
            <person name="Adriaenssens E.M."/>
            <person name="Foster-Nyarko E."/>
            <person name="Jarju S."/>
            <person name="Secka A."/>
            <person name="Antonio M."/>
            <person name="Oren A."/>
            <person name="Chaudhuri R.R."/>
            <person name="La Ragione R."/>
            <person name="Hildebrand F."/>
            <person name="Pallen M.J."/>
        </authorList>
    </citation>
    <scope>NUCLEOTIDE SEQUENCE</scope>
    <source>
        <strain evidence="9">MalCec1-1739</strain>
    </source>
</reference>
<dbReference type="PANTHER" id="PTHR42732:SF1">
    <property type="entry name" value="BETA-MANNOSIDASE"/>
    <property type="match status" value="1"/>
</dbReference>
<evidence type="ECO:0000256" key="4">
    <source>
        <dbReference type="SAM" id="SignalP"/>
    </source>
</evidence>
<sequence length="691" mass="79043">MRARHILLTSLIILSCLNANAQRKDIIINDDWKFRLSLDVRRGSEYRVDLPHTWNTQDTYSGVTGYHRGIGNYKRIIHIPSEWEDERIYLRFEGANCTTDLFINGRHAGQHKGGYGAFTFEITDFVEHGSDNTILAKVNNAEDIEVMPVVGDFNFYGGIYRDVHLIVTGQASISLLDYGSSGVRLVQDSVSHQYASVRAITVLTNGKDIDMDATLRIRVLDGDKTVLTEEEDITLPADSDIKCEVPFHIYNPHLWDGRRDPFLYTAEITLMADGKSLDQVTQPLGLRYFHFDADKGFSLNGRHLPLHGVCRHQDRAETGNALRTEHHDEDAKILAELGANAVRLAHYPQSEYFYNLMDRYGIIVWAEIPFVGPGGYNDKGFTDTQAFKENGKEQLIEMIRQHYNHPSICVWGLFNELTPDGDNPIPYIKELNALAHAEDPTRPTTAATNTDASLNFITDLMGWNHYFGWYNGTPEYIGTWLDNTHKEHPDLKIAISEYGAGASIYQQQDTLARPIPESLWHPENWQTEYHIKNWREISSRQFVWGSFVWNLFDFGASHRHEGDRAGINDKGLVTFDRKVKKDAYFFYKANWNKDEKMVYIAGRRNKLRTKELQTFTAFTNLPEAELFVNGKSYGKKTTDEICTVKWEGVKLTQGKNTIKVVARHSKVKVSDTYDCTLQSDYQDIKPQTTTK</sequence>
<dbReference type="InterPro" id="IPR006101">
    <property type="entry name" value="Glyco_hydro_2"/>
</dbReference>
<dbReference type="SUPFAM" id="SSF49303">
    <property type="entry name" value="beta-Galactosidase/glucuronidase domain"/>
    <property type="match status" value="1"/>
</dbReference>